<evidence type="ECO:0008006" key="8">
    <source>
        <dbReference type="Google" id="ProtNLM"/>
    </source>
</evidence>
<sequence length="580" mass="64403">MESTGGDDRLSAKMKDDIVYSGVLQKRGHLRKNWLTRFFVLTSSSLRYFRRPRPRGGISRGWSTDSRYLRGELLLADIVQVEPDDRDARRPYRFTITVLRPRFLGIVQSVQYCIQAGSEDDRDKWLRYLKEPHVARILSKPTIASAPSSSSSAMDLFLHIIPSDSASTSPCPSTAKILQEDFPVFLALVREMHASSSSDDIVRVLDQLVHEVEDGRYNETLKRVLAIAAELKLEKSPALWTRDVQGGYSTVMKAMYKSQPLYRASFKQLQPQEATTKYVLGRILGSGAHSVVRVGFTAQHTQVAVKCIAKSSLHPLTKQALLDEVAIMRSLQHPHLVPLVDFYETAAYYGVVTPLCTGGMLLTELMHRSKYTEGDARRVMHQLTSALAYLHAHGIVHRDVKPDNILLYTSSPQSPILLADFGFAKRMSGEMKGTSCGTPSYMAPEVLLGHAYGSAVDCWALGVVLFILLSGKAPFPGKNHADICRRVVEANVNMDHPNWNNVSAAGKALVRALLVVSPQERLTVAQVLQDPWMLDTTEGGGNLDAALDSMRTLSVESMSLELNDEEVAMALDEELKVHDI</sequence>
<dbReference type="InterPro" id="IPR011009">
    <property type="entry name" value="Kinase-like_dom_sf"/>
</dbReference>
<dbReference type="GO" id="GO:0004672">
    <property type="term" value="F:protein kinase activity"/>
    <property type="evidence" value="ECO:0007669"/>
    <property type="project" value="InterPro"/>
</dbReference>
<feature type="binding site" evidence="3">
    <location>
        <position position="310"/>
    </location>
    <ligand>
        <name>ATP</name>
        <dbReference type="ChEBI" id="CHEBI:30616"/>
    </ligand>
</feature>
<dbReference type="Pfam" id="PF00169">
    <property type="entry name" value="PH"/>
    <property type="match status" value="1"/>
</dbReference>
<proteinExistence type="predicted"/>
<dbReference type="GO" id="GO:0005524">
    <property type="term" value="F:ATP binding"/>
    <property type="evidence" value="ECO:0007669"/>
    <property type="project" value="UniProtKB-UniRule"/>
</dbReference>
<feature type="domain" description="Protein kinase" evidence="5">
    <location>
        <begin position="278"/>
        <end position="533"/>
    </location>
</feature>
<dbReference type="InterPro" id="IPR011993">
    <property type="entry name" value="PH-like_dom_sf"/>
</dbReference>
<evidence type="ECO:0000259" key="5">
    <source>
        <dbReference type="PROSITE" id="PS50011"/>
    </source>
</evidence>
<dbReference type="PANTHER" id="PTHR24347">
    <property type="entry name" value="SERINE/THREONINE-PROTEIN KINASE"/>
    <property type="match status" value="1"/>
</dbReference>
<keyword evidence="2 3" id="KW-0067">ATP-binding</keyword>
<comment type="caution">
    <text evidence="6">The sequence shown here is derived from an EMBL/GenBank/DDBJ whole genome shotgun (WGS) entry which is preliminary data.</text>
</comment>
<evidence type="ECO:0000256" key="1">
    <source>
        <dbReference type="ARBA" id="ARBA00022741"/>
    </source>
</evidence>
<dbReference type="PROSITE" id="PS00108">
    <property type="entry name" value="PROTEIN_KINASE_ST"/>
    <property type="match status" value="1"/>
</dbReference>
<evidence type="ECO:0000256" key="2">
    <source>
        <dbReference type="ARBA" id="ARBA00022840"/>
    </source>
</evidence>
<dbReference type="InterPro" id="IPR000719">
    <property type="entry name" value="Prot_kinase_dom"/>
</dbReference>
<feature type="domain" description="PH" evidence="4">
    <location>
        <begin position="17"/>
        <end position="134"/>
    </location>
</feature>
<dbReference type="Proteomes" id="UP000481153">
    <property type="component" value="Unassembled WGS sequence"/>
</dbReference>
<dbReference type="EMBL" id="VJMJ01000151">
    <property type="protein sequence ID" value="KAF0730762.1"/>
    <property type="molecule type" value="Genomic_DNA"/>
</dbReference>
<dbReference type="SUPFAM" id="SSF56112">
    <property type="entry name" value="Protein kinase-like (PK-like)"/>
    <property type="match status" value="1"/>
</dbReference>
<name>A0A6G0WTI6_9STRA</name>
<dbReference type="AlphaFoldDB" id="A0A6G0WTI6"/>
<gene>
    <name evidence="6" type="ORF">Ae201684_011871</name>
</gene>
<dbReference type="InterPro" id="IPR017441">
    <property type="entry name" value="Protein_kinase_ATP_BS"/>
</dbReference>
<dbReference type="Gene3D" id="2.30.29.30">
    <property type="entry name" value="Pleckstrin-homology domain (PH domain)/Phosphotyrosine-binding domain (PTB)"/>
    <property type="match status" value="1"/>
</dbReference>
<dbReference type="Gene3D" id="1.10.510.10">
    <property type="entry name" value="Transferase(Phosphotransferase) domain 1"/>
    <property type="match status" value="1"/>
</dbReference>
<dbReference type="VEuPathDB" id="FungiDB:AeMF1_010367"/>
<evidence type="ECO:0000313" key="7">
    <source>
        <dbReference type="Proteomes" id="UP000481153"/>
    </source>
</evidence>
<dbReference type="SUPFAM" id="SSF50729">
    <property type="entry name" value="PH domain-like"/>
    <property type="match status" value="1"/>
</dbReference>
<protein>
    <recommendedName>
        <fullName evidence="8">CAMK/CAMK1 protein kinase</fullName>
    </recommendedName>
</protein>
<dbReference type="CDD" id="cd00821">
    <property type="entry name" value="PH"/>
    <property type="match status" value="1"/>
</dbReference>
<dbReference type="PROSITE" id="PS50011">
    <property type="entry name" value="PROTEIN_KINASE_DOM"/>
    <property type="match status" value="1"/>
</dbReference>
<reference evidence="6 7" key="1">
    <citation type="submission" date="2019-07" db="EMBL/GenBank/DDBJ databases">
        <title>Genomics analysis of Aphanomyces spp. identifies a new class of oomycete effector associated with host adaptation.</title>
        <authorList>
            <person name="Gaulin E."/>
        </authorList>
    </citation>
    <scope>NUCLEOTIDE SEQUENCE [LARGE SCALE GENOMIC DNA]</scope>
    <source>
        <strain evidence="6 7">ATCC 201684</strain>
    </source>
</reference>
<keyword evidence="7" id="KW-1185">Reference proteome</keyword>
<dbReference type="Pfam" id="PF00069">
    <property type="entry name" value="Pkinase"/>
    <property type="match status" value="1"/>
</dbReference>
<dbReference type="SMART" id="SM00220">
    <property type="entry name" value="S_TKc"/>
    <property type="match status" value="1"/>
</dbReference>
<evidence type="ECO:0000313" key="6">
    <source>
        <dbReference type="EMBL" id="KAF0730762.1"/>
    </source>
</evidence>
<dbReference type="InterPro" id="IPR001849">
    <property type="entry name" value="PH_domain"/>
</dbReference>
<dbReference type="FunFam" id="1.10.510.10:FF:000571">
    <property type="entry name" value="Maternal embryonic leucine zipper kinase"/>
    <property type="match status" value="1"/>
</dbReference>
<evidence type="ECO:0000259" key="4">
    <source>
        <dbReference type="PROSITE" id="PS50003"/>
    </source>
</evidence>
<organism evidence="6 7">
    <name type="scientific">Aphanomyces euteiches</name>
    <dbReference type="NCBI Taxonomy" id="100861"/>
    <lineage>
        <taxon>Eukaryota</taxon>
        <taxon>Sar</taxon>
        <taxon>Stramenopiles</taxon>
        <taxon>Oomycota</taxon>
        <taxon>Saprolegniomycetes</taxon>
        <taxon>Saprolegniales</taxon>
        <taxon>Verrucalvaceae</taxon>
        <taxon>Aphanomyces</taxon>
    </lineage>
</organism>
<accession>A0A6G0WTI6</accession>
<dbReference type="PROSITE" id="PS50003">
    <property type="entry name" value="PH_DOMAIN"/>
    <property type="match status" value="1"/>
</dbReference>
<dbReference type="InterPro" id="IPR008271">
    <property type="entry name" value="Ser/Thr_kinase_AS"/>
</dbReference>
<dbReference type="CDD" id="cd05117">
    <property type="entry name" value="STKc_CAMK"/>
    <property type="match status" value="1"/>
</dbReference>
<dbReference type="SMART" id="SM00233">
    <property type="entry name" value="PH"/>
    <property type="match status" value="1"/>
</dbReference>
<keyword evidence="1 3" id="KW-0547">Nucleotide-binding</keyword>
<evidence type="ECO:0000256" key="3">
    <source>
        <dbReference type="PROSITE-ProRule" id="PRU10141"/>
    </source>
</evidence>
<dbReference type="PROSITE" id="PS00107">
    <property type="entry name" value="PROTEIN_KINASE_ATP"/>
    <property type="match status" value="1"/>
</dbReference>